<evidence type="ECO:0000313" key="1">
    <source>
        <dbReference type="EMBL" id="RJF69813.1"/>
    </source>
</evidence>
<dbReference type="AlphaFoldDB" id="A0A418V1N6"/>
<name>A0A418V1N6_RHOPL</name>
<comment type="caution">
    <text evidence="1">The sequence shown here is derived from an EMBL/GenBank/DDBJ whole genome shotgun (WGS) entry which is preliminary data.</text>
</comment>
<accession>A0A418V1N6</accession>
<dbReference type="RefSeq" id="WP_119858221.1">
    <property type="nucleotide sequence ID" value="NZ_QYYD01000021.1"/>
</dbReference>
<dbReference type="Proteomes" id="UP000285523">
    <property type="component" value="Unassembled WGS sequence"/>
</dbReference>
<evidence type="ECO:0008006" key="3">
    <source>
        <dbReference type="Google" id="ProtNLM"/>
    </source>
</evidence>
<sequence>MGKAYYDIVGTDDSWGVRHDNDPVGDYASKEAAFEAAVLAATNAIKFGHEVRITVPGSDSSETALGVVTN</sequence>
<gene>
    <name evidence="1" type="ORF">D4Q52_19420</name>
</gene>
<dbReference type="EMBL" id="QYYD01000021">
    <property type="protein sequence ID" value="RJF69813.1"/>
    <property type="molecule type" value="Genomic_DNA"/>
</dbReference>
<proteinExistence type="predicted"/>
<organism evidence="1 2">
    <name type="scientific">Rhodopseudomonas palustris</name>
    <dbReference type="NCBI Taxonomy" id="1076"/>
    <lineage>
        <taxon>Bacteria</taxon>
        <taxon>Pseudomonadati</taxon>
        <taxon>Pseudomonadota</taxon>
        <taxon>Alphaproteobacteria</taxon>
        <taxon>Hyphomicrobiales</taxon>
        <taxon>Nitrobacteraceae</taxon>
        <taxon>Rhodopseudomonas</taxon>
    </lineage>
</organism>
<reference evidence="1 2" key="1">
    <citation type="submission" date="2018-09" db="EMBL/GenBank/DDBJ databases">
        <title>Draft genome sequence of Rhodopseudomonas palustris 2.1.18.</title>
        <authorList>
            <person name="Robertson S.L."/>
            <person name="Meyer T.E."/>
            <person name="Kyndt J.A."/>
        </authorList>
    </citation>
    <scope>NUCLEOTIDE SEQUENCE [LARGE SCALE GENOMIC DNA]</scope>
    <source>
        <strain evidence="1 2">2.1.18</strain>
    </source>
</reference>
<evidence type="ECO:0000313" key="2">
    <source>
        <dbReference type="Proteomes" id="UP000285523"/>
    </source>
</evidence>
<protein>
    <recommendedName>
        <fullName evidence="3">DUF2188 domain-containing protein</fullName>
    </recommendedName>
</protein>